<evidence type="ECO:0000313" key="11">
    <source>
        <dbReference type="EMBL" id="KFG39855.1"/>
    </source>
</evidence>
<evidence type="ECO:0000256" key="5">
    <source>
        <dbReference type="ARBA" id="ARBA00022801"/>
    </source>
</evidence>
<keyword evidence="10" id="KW-0732">Signal</keyword>
<comment type="similarity">
    <text evidence="1">Belongs to the nuclease type I family.</text>
</comment>
<evidence type="ECO:0000256" key="10">
    <source>
        <dbReference type="SAM" id="SignalP"/>
    </source>
</evidence>
<feature type="transmembrane region" description="Helical" evidence="9">
    <location>
        <begin position="533"/>
        <end position="553"/>
    </location>
</feature>
<dbReference type="InterPro" id="IPR008947">
    <property type="entry name" value="PLipase_C/P1_nuclease_dom_sf"/>
</dbReference>
<dbReference type="GO" id="GO:0004519">
    <property type="term" value="F:endonuclease activity"/>
    <property type="evidence" value="ECO:0007669"/>
    <property type="project" value="UniProtKB-KW"/>
</dbReference>
<evidence type="ECO:0000256" key="1">
    <source>
        <dbReference type="ARBA" id="ARBA00009547"/>
    </source>
</evidence>
<dbReference type="EMBL" id="AHZU02000813">
    <property type="protein sequence ID" value="KFG39855.1"/>
    <property type="molecule type" value="Genomic_DNA"/>
</dbReference>
<dbReference type="PANTHER" id="PTHR33146:SF10">
    <property type="entry name" value="STRAND-SPECIFIC NUCLEASE, PUTATIVE-RELATED"/>
    <property type="match status" value="1"/>
</dbReference>
<dbReference type="SUPFAM" id="SSF48537">
    <property type="entry name" value="Phospholipase C/P1 nuclease"/>
    <property type="match status" value="1"/>
</dbReference>
<feature type="region of interest" description="Disordered" evidence="8">
    <location>
        <begin position="144"/>
        <end position="173"/>
    </location>
</feature>
<comment type="caution">
    <text evidence="11">The sequence shown here is derived from an EMBL/GenBank/DDBJ whole genome shotgun (WGS) entry which is preliminary data.</text>
</comment>
<feature type="region of interest" description="Disordered" evidence="8">
    <location>
        <begin position="215"/>
        <end position="252"/>
    </location>
</feature>
<dbReference type="GO" id="GO:0003676">
    <property type="term" value="F:nucleic acid binding"/>
    <property type="evidence" value="ECO:0007669"/>
    <property type="project" value="InterPro"/>
</dbReference>
<accession>A0A086K637</accession>
<dbReference type="GO" id="GO:0046872">
    <property type="term" value="F:metal ion binding"/>
    <property type="evidence" value="ECO:0007669"/>
    <property type="project" value="UniProtKB-KW"/>
</dbReference>
<dbReference type="Pfam" id="PF02265">
    <property type="entry name" value="S1-P1_nuclease"/>
    <property type="match status" value="3"/>
</dbReference>
<evidence type="ECO:0000256" key="4">
    <source>
        <dbReference type="ARBA" id="ARBA00022759"/>
    </source>
</evidence>
<feature type="compositionally biased region" description="Basic and acidic residues" evidence="8">
    <location>
        <begin position="157"/>
        <end position="168"/>
    </location>
</feature>
<feature type="chain" id="PRO_5001808906" evidence="10">
    <location>
        <begin position="27"/>
        <end position="632"/>
    </location>
</feature>
<dbReference type="OrthoDB" id="441446at2759"/>
<sequence length="632" mass="69785">MVCLRHWWLWLSVVTFGAGSVNRVKAWHDEGHMLVAAVAKEYLKPETVEKIEYILSEWSPQYPTTSTLETAAVWLDHVACSMPGRYCRGFLGLDDIRIFKPWHYTSNVFNPQNLTLEPLYEVQPYPQTGSSWILLKSYESLRNCTGDSRASQKGKKKDTATQEGREEEAVPGLSPDFLPASLSSSFFPLLRVSSEKLAAFLPWILTPSSQDSGNDFPVSGASSSFSSPSSRNSESNLSDLVDPHGESAKKATIHPETSVVCSRLSLNLHLRLLLHIYGDAHQPLHATETYSKAFPNGDFGGNNISIVLPRSEKMLENYPSTPEEFPEVGAEAHRGSGVPHRQSLHSQWDGAFGQYNSLFYEVDLDELKKEAQRLVRLYPVDEHAKRTFADFHGISIESSMLARSHVFSEFEWSTFSASSLPYHPSVEYIEKSKKVCEKQIALAGARLALLLESLSASLPSPPPVFHPQASHSSLSSSILDGDGKVELRSACTASEDSLCFSVKKHNEAPLLLFAGPSMCLESAGMALVYSRPLAVLFLCSCAALLALGLLLFWTCRQLRFYKAAVSLTTTAGVQRPETESTGLHAPATNYFRFFTPATLTRGSAIASQCTSVNSEVAMATRLLENRETMQRG</sequence>
<feature type="signal peptide" evidence="10">
    <location>
        <begin position="1"/>
        <end position="26"/>
    </location>
</feature>
<dbReference type="Gene3D" id="1.10.575.10">
    <property type="entry name" value="P1 Nuclease"/>
    <property type="match status" value="2"/>
</dbReference>
<keyword evidence="3" id="KW-0479">Metal-binding</keyword>
<keyword evidence="2" id="KW-0540">Nuclease</keyword>
<dbReference type="AlphaFoldDB" id="A0A086K637"/>
<keyword evidence="5" id="KW-0378">Hydrolase</keyword>
<evidence type="ECO:0000256" key="2">
    <source>
        <dbReference type="ARBA" id="ARBA00022722"/>
    </source>
</evidence>
<keyword evidence="9" id="KW-0812">Transmembrane</keyword>
<keyword evidence="9" id="KW-0472">Membrane</keyword>
<evidence type="ECO:0000256" key="3">
    <source>
        <dbReference type="ARBA" id="ARBA00022723"/>
    </source>
</evidence>
<name>A0A086K637_TOXGO</name>
<feature type="region of interest" description="Disordered" evidence="8">
    <location>
        <begin position="319"/>
        <end position="340"/>
    </location>
</feature>
<dbReference type="GO" id="GO:0016788">
    <property type="term" value="F:hydrolase activity, acting on ester bonds"/>
    <property type="evidence" value="ECO:0007669"/>
    <property type="project" value="InterPro"/>
</dbReference>
<protein>
    <submittedName>
        <fullName evidence="11">S1/P1 nuclease</fullName>
    </submittedName>
</protein>
<gene>
    <name evidence="11" type="ORF">TGDOM2_285180</name>
</gene>
<keyword evidence="4" id="KW-0255">Endonuclease</keyword>
<evidence type="ECO:0000256" key="7">
    <source>
        <dbReference type="ARBA" id="ARBA00023180"/>
    </source>
</evidence>
<dbReference type="VEuPathDB" id="ToxoDB:TGDOM2_285180"/>
<evidence type="ECO:0000313" key="12">
    <source>
        <dbReference type="Proteomes" id="UP000028837"/>
    </source>
</evidence>
<dbReference type="PANTHER" id="PTHR33146">
    <property type="entry name" value="ENDONUCLEASE 4"/>
    <property type="match status" value="1"/>
</dbReference>
<dbReference type="InterPro" id="IPR003154">
    <property type="entry name" value="S1/P1nuclease"/>
</dbReference>
<reference evidence="11 12" key="1">
    <citation type="submission" date="2014-02" db="EMBL/GenBank/DDBJ databases">
        <authorList>
            <person name="Sibley D."/>
            <person name="Venepally P."/>
            <person name="Karamycheva S."/>
            <person name="Hadjithomas M."/>
            <person name="Khan A."/>
            <person name="Brunk B."/>
            <person name="Roos D."/>
            <person name="Caler E."/>
            <person name="Lorenzi H."/>
        </authorList>
    </citation>
    <scope>NUCLEOTIDE SEQUENCE [LARGE SCALE GENOMIC DNA]</scope>
    <source>
        <strain evidence="11 12">GAB2-2007-GAL-DOM2</strain>
    </source>
</reference>
<keyword evidence="7" id="KW-0325">Glycoprotein</keyword>
<proteinExistence type="inferred from homology"/>
<keyword evidence="6" id="KW-1015">Disulfide bond</keyword>
<dbReference type="Proteomes" id="UP000028837">
    <property type="component" value="Unassembled WGS sequence"/>
</dbReference>
<evidence type="ECO:0000256" key="6">
    <source>
        <dbReference type="ARBA" id="ARBA00023157"/>
    </source>
</evidence>
<feature type="compositionally biased region" description="Low complexity" evidence="8">
    <location>
        <begin position="219"/>
        <end position="238"/>
    </location>
</feature>
<organism evidence="11 12">
    <name type="scientific">Toxoplasma gondii GAB2-2007-GAL-DOM2</name>
    <dbReference type="NCBI Taxonomy" id="1130820"/>
    <lineage>
        <taxon>Eukaryota</taxon>
        <taxon>Sar</taxon>
        <taxon>Alveolata</taxon>
        <taxon>Apicomplexa</taxon>
        <taxon>Conoidasida</taxon>
        <taxon>Coccidia</taxon>
        <taxon>Eucoccidiorida</taxon>
        <taxon>Eimeriorina</taxon>
        <taxon>Sarcocystidae</taxon>
        <taxon>Toxoplasma</taxon>
    </lineage>
</organism>
<keyword evidence="9" id="KW-1133">Transmembrane helix</keyword>
<evidence type="ECO:0000256" key="8">
    <source>
        <dbReference type="SAM" id="MobiDB-lite"/>
    </source>
</evidence>
<dbReference type="GO" id="GO:0006308">
    <property type="term" value="P:DNA catabolic process"/>
    <property type="evidence" value="ECO:0007669"/>
    <property type="project" value="InterPro"/>
</dbReference>
<evidence type="ECO:0000256" key="9">
    <source>
        <dbReference type="SAM" id="Phobius"/>
    </source>
</evidence>